<evidence type="ECO:0000256" key="1">
    <source>
        <dbReference type="SAM" id="MobiDB-lite"/>
    </source>
</evidence>
<dbReference type="GO" id="GO:0006914">
    <property type="term" value="P:autophagy"/>
    <property type="evidence" value="ECO:0007669"/>
    <property type="project" value="InterPro"/>
</dbReference>
<dbReference type="Gene3D" id="2.130.10.10">
    <property type="entry name" value="YVTN repeat-like/Quinoprotein amine dehydrogenase"/>
    <property type="match status" value="1"/>
</dbReference>
<dbReference type="SUPFAM" id="SSF69322">
    <property type="entry name" value="Tricorn protease domain 2"/>
    <property type="match status" value="1"/>
</dbReference>
<reference evidence="4" key="1">
    <citation type="submission" date="2021-10" db="EMBL/GenBank/DDBJ databases">
        <title>Tropical sea cucumber genome reveals ecological adaptation and Cuvierian tubules defense mechanism.</title>
        <authorList>
            <person name="Chen T."/>
        </authorList>
    </citation>
    <scope>NUCLEOTIDE SEQUENCE</scope>
    <source>
        <strain evidence="4">Nanhai2018</strain>
        <tissue evidence="4">Muscle</tissue>
    </source>
</reference>
<feature type="compositionally biased region" description="Polar residues" evidence="1">
    <location>
        <begin position="846"/>
        <end position="862"/>
    </location>
</feature>
<evidence type="ECO:0000259" key="3">
    <source>
        <dbReference type="Pfam" id="PF21034"/>
    </source>
</evidence>
<dbReference type="GO" id="GO:0042594">
    <property type="term" value="P:response to starvation"/>
    <property type="evidence" value="ECO:0007669"/>
    <property type="project" value="TreeGrafter"/>
</dbReference>
<keyword evidence="5" id="KW-1185">Reference proteome</keyword>
<dbReference type="InterPro" id="IPR045142">
    <property type="entry name" value="BCAS3-like"/>
</dbReference>
<name>A0A9Q1CG88_HOLLE</name>
<dbReference type="EMBL" id="JAIZAY010000004">
    <property type="protein sequence ID" value="KAJ8044064.1"/>
    <property type="molecule type" value="Genomic_DNA"/>
</dbReference>
<dbReference type="InterPro" id="IPR022175">
    <property type="entry name" value="BCAS3_dom"/>
</dbReference>
<evidence type="ECO:0000313" key="5">
    <source>
        <dbReference type="Proteomes" id="UP001152320"/>
    </source>
</evidence>
<sequence length="894" mass="96883">MSADMSIQDKRRSTRSSCSSVVKPQAVSDKSYVASVVDFLHDAYSGNKGEDKDKILWVKFENIDTKDLIHHPQFSQQYADSPLFLVLGYANGIQVWALLPNGDANEVLSFRRGPVRIFRYLPTPRDCSRDKFSNKRPLVALVDGVGIGPLYCSVSLVSLRTGEQVHSISFKTPVCDLHCNERLFVVALREKVAAFDVATFESKFCITTCYLAEPPNINPLALGVRWLAYADKNLIQAHMSNGGVVRDGIHSYKATVIHAAKAISKGLSAFTETVSKYASSRLSNSPPRTDVHSDGPNSTLKQGTPGVITIIDTEVVKGEFNVTEASSGEGVIAHFQAHLGESISALTFDPSGSLLFTAGSQGHCFHIFSIVSHPSSPSSGAVHHLYILYRGDTQAKVQDVSFYSDSRWVAVSTMRETTHVFPITPYGGPVGGRTHTSPHIVNKESKFRRSAGLEELEATGRWSPVHGLSESPTSGFYGTEANSTASGNPTLGNPRIPPFPLPTTVTPLVQIKQPSILGSVSAVASTMTGSPGRTKSPQHQVAIGDRTCITTCFSKARTFQYGGSKAGKDKQSAAVSLFIMNCHGTLVEHILEPRLPITTPSKKPDDGDVELVTSIHAQWFLQRGCSWPEFPPPLSSGNLLMLLSDKYQSDSDISNSLCNSLSRSSSLGLSQKSKASDFDEPWLALVEMDTHAGPHRRLWMGPQFIFKPISQPSSATVLSSTSSALLDDCHEGSRTVEMMADELDFKSLNLQPQRSEPLNTPRPGRAELVRAQTWGEGSSASAASIEYGSGSFDQTANLLEVSCGSCPDSLSFQRLNSNMEEHLKQTLAEAMSESMYTDDEDRKSSGNHGTTVIEPLSSSPGSVDSFPHSYEARSSPTPIVDKILVFPANSSPET</sequence>
<proteinExistence type="predicted"/>
<dbReference type="Pfam" id="PF12490">
    <property type="entry name" value="BCAS3"/>
    <property type="match status" value="1"/>
</dbReference>
<feature type="region of interest" description="Disordered" evidence="1">
    <location>
        <begin position="832"/>
        <end position="874"/>
    </location>
</feature>
<evidence type="ECO:0000313" key="4">
    <source>
        <dbReference type="EMBL" id="KAJ8044064.1"/>
    </source>
</evidence>
<organism evidence="4 5">
    <name type="scientific">Holothuria leucospilota</name>
    <name type="common">Black long sea cucumber</name>
    <name type="synonym">Mertensiothuria leucospilota</name>
    <dbReference type="NCBI Taxonomy" id="206669"/>
    <lineage>
        <taxon>Eukaryota</taxon>
        <taxon>Metazoa</taxon>
        <taxon>Echinodermata</taxon>
        <taxon>Eleutherozoa</taxon>
        <taxon>Echinozoa</taxon>
        <taxon>Holothuroidea</taxon>
        <taxon>Aspidochirotacea</taxon>
        <taxon>Aspidochirotida</taxon>
        <taxon>Holothuriidae</taxon>
        <taxon>Holothuria</taxon>
    </lineage>
</organism>
<dbReference type="AlphaFoldDB" id="A0A9Q1CG88"/>
<feature type="region of interest" description="Disordered" evidence="1">
    <location>
        <begin position="280"/>
        <end position="300"/>
    </location>
</feature>
<evidence type="ECO:0000259" key="2">
    <source>
        <dbReference type="Pfam" id="PF12490"/>
    </source>
</evidence>
<dbReference type="Pfam" id="PF21034">
    <property type="entry name" value="BCAS3_WD40"/>
    <property type="match status" value="1"/>
</dbReference>
<dbReference type="Proteomes" id="UP001152320">
    <property type="component" value="Chromosome 4"/>
</dbReference>
<dbReference type="OrthoDB" id="25778at2759"/>
<dbReference type="InterPro" id="IPR015943">
    <property type="entry name" value="WD40/YVTN_repeat-like_dom_sf"/>
</dbReference>
<feature type="region of interest" description="Disordered" evidence="1">
    <location>
        <begin position="1"/>
        <end position="20"/>
    </location>
</feature>
<feature type="domain" description="BCAS3" evidence="2">
    <location>
        <begin position="606"/>
        <end position="716"/>
    </location>
</feature>
<dbReference type="InterPro" id="IPR048382">
    <property type="entry name" value="BCAS3_WD40"/>
</dbReference>
<gene>
    <name evidence="4" type="ORF">HOLleu_11425</name>
</gene>
<dbReference type="PANTHER" id="PTHR13268">
    <property type="entry name" value="BREAST CARCINOMA AMPLIFIED SEQUENCE 3"/>
    <property type="match status" value="1"/>
</dbReference>
<accession>A0A9Q1CG88</accession>
<feature type="domain" description="BCAS3 WD40" evidence="3">
    <location>
        <begin position="53"/>
        <end position="514"/>
    </location>
</feature>
<dbReference type="GO" id="GO:0005737">
    <property type="term" value="C:cytoplasm"/>
    <property type="evidence" value="ECO:0007669"/>
    <property type="project" value="TreeGrafter"/>
</dbReference>
<comment type="caution">
    <text evidence="4">The sequence shown here is derived from an EMBL/GenBank/DDBJ whole genome shotgun (WGS) entry which is preliminary data.</text>
</comment>
<dbReference type="PANTHER" id="PTHR13268:SF0">
    <property type="entry name" value="BCAS3 MICROTUBULE ASSOCIATED CELL MIGRATION FACTOR"/>
    <property type="match status" value="1"/>
</dbReference>
<protein>
    <submittedName>
        <fullName evidence="4">Breast carcinoma-amplified sequence 3-like</fullName>
    </submittedName>
</protein>